<dbReference type="CDD" id="cd01335">
    <property type="entry name" value="Radical_SAM"/>
    <property type="match status" value="1"/>
</dbReference>
<evidence type="ECO:0000256" key="7">
    <source>
        <dbReference type="ARBA" id="ARBA00023004"/>
    </source>
</evidence>
<dbReference type="InterPro" id="IPR058240">
    <property type="entry name" value="rSAM_sf"/>
</dbReference>
<dbReference type="Pfam" id="PF18693">
    <property type="entry name" value="TRAM_2"/>
    <property type="match status" value="1"/>
</dbReference>
<dbReference type="SMART" id="SM00729">
    <property type="entry name" value="Elp3"/>
    <property type="match status" value="1"/>
</dbReference>
<dbReference type="InterPro" id="IPR020612">
    <property type="entry name" value="Methylthiotransferase_CS"/>
</dbReference>
<dbReference type="PANTHER" id="PTHR43837">
    <property type="entry name" value="RIBOSOMAL PROTEIN S12 METHYLTHIOTRANSFERASE RIMO"/>
    <property type="match status" value="1"/>
</dbReference>
<dbReference type="PROSITE" id="PS51918">
    <property type="entry name" value="RADICAL_SAM"/>
    <property type="match status" value="1"/>
</dbReference>
<comment type="catalytic activity">
    <reaction evidence="10">
        <text>L-aspartate(89)-[ribosomal protein uS12]-hydrogen + (sulfur carrier)-SH + AH2 + 2 S-adenosyl-L-methionine = 3-methylsulfanyl-L-aspartate(89)-[ribosomal protein uS12]-hydrogen + (sulfur carrier)-H + 5'-deoxyadenosine + L-methionine + A + S-adenosyl-L-homocysteine + 2 H(+)</text>
        <dbReference type="Rhea" id="RHEA:37087"/>
        <dbReference type="Rhea" id="RHEA-COMP:10460"/>
        <dbReference type="Rhea" id="RHEA-COMP:10461"/>
        <dbReference type="Rhea" id="RHEA-COMP:14737"/>
        <dbReference type="Rhea" id="RHEA-COMP:14739"/>
        <dbReference type="ChEBI" id="CHEBI:13193"/>
        <dbReference type="ChEBI" id="CHEBI:15378"/>
        <dbReference type="ChEBI" id="CHEBI:17319"/>
        <dbReference type="ChEBI" id="CHEBI:17499"/>
        <dbReference type="ChEBI" id="CHEBI:29917"/>
        <dbReference type="ChEBI" id="CHEBI:29961"/>
        <dbReference type="ChEBI" id="CHEBI:57844"/>
        <dbReference type="ChEBI" id="CHEBI:57856"/>
        <dbReference type="ChEBI" id="CHEBI:59789"/>
        <dbReference type="ChEBI" id="CHEBI:64428"/>
        <dbReference type="ChEBI" id="CHEBI:73599"/>
        <dbReference type="EC" id="2.8.4.4"/>
    </reaction>
</comment>
<evidence type="ECO:0000256" key="4">
    <source>
        <dbReference type="ARBA" id="ARBA00022679"/>
    </source>
</evidence>
<dbReference type="NCBIfam" id="TIGR01125">
    <property type="entry name" value="30S ribosomal protein S12 methylthiotransferase RimO"/>
    <property type="match status" value="1"/>
</dbReference>
<evidence type="ECO:0000259" key="13">
    <source>
        <dbReference type="PROSITE" id="PS51918"/>
    </source>
</evidence>
<dbReference type="GO" id="GO:0046872">
    <property type="term" value="F:metal ion binding"/>
    <property type="evidence" value="ECO:0007669"/>
    <property type="project" value="UniProtKB-KW"/>
</dbReference>
<feature type="binding site" evidence="10">
    <location>
        <position position="12"/>
    </location>
    <ligand>
        <name>[4Fe-4S] cluster</name>
        <dbReference type="ChEBI" id="CHEBI:49883"/>
        <label>1</label>
    </ligand>
</feature>
<evidence type="ECO:0000256" key="8">
    <source>
        <dbReference type="ARBA" id="ARBA00023014"/>
    </source>
</evidence>
<dbReference type="Gene3D" id="3.80.30.20">
    <property type="entry name" value="tm_1862 like domain"/>
    <property type="match status" value="1"/>
</dbReference>
<feature type="domain" description="TRAM" evidence="11">
    <location>
        <begin position="375"/>
        <end position="442"/>
    </location>
</feature>
<dbReference type="InterPro" id="IPR007197">
    <property type="entry name" value="rSAM"/>
</dbReference>
<keyword evidence="3 10" id="KW-0963">Cytoplasm</keyword>
<evidence type="ECO:0000259" key="11">
    <source>
        <dbReference type="PROSITE" id="PS50926"/>
    </source>
</evidence>
<dbReference type="InterPro" id="IPR038135">
    <property type="entry name" value="Methylthiotransferase_N_sf"/>
</dbReference>
<dbReference type="SFLD" id="SFLDG01082">
    <property type="entry name" value="B12-binding_domain_containing"/>
    <property type="match status" value="1"/>
</dbReference>
<gene>
    <name evidence="10" type="primary">rimO</name>
    <name evidence="14" type="ORF">JWYL7_0900</name>
    <name evidence="15" type="ORF">SAMN05661008_00497</name>
</gene>
<comment type="catalytic activity">
    <reaction evidence="9">
        <text>N(6)-dimethylallyladenosine(37) in tRNA + (sulfur carrier)-SH + AH2 + 2 S-adenosyl-L-methionine = 2-methylsulfanyl-N(6)-dimethylallyladenosine(37) in tRNA + (sulfur carrier)-H + 5'-deoxyadenosine + L-methionine + A + S-adenosyl-L-homocysteine + 2 H(+)</text>
        <dbReference type="Rhea" id="RHEA:37067"/>
        <dbReference type="Rhea" id="RHEA-COMP:10375"/>
        <dbReference type="Rhea" id="RHEA-COMP:10376"/>
        <dbReference type="Rhea" id="RHEA-COMP:14737"/>
        <dbReference type="Rhea" id="RHEA-COMP:14739"/>
        <dbReference type="ChEBI" id="CHEBI:13193"/>
        <dbReference type="ChEBI" id="CHEBI:15378"/>
        <dbReference type="ChEBI" id="CHEBI:17319"/>
        <dbReference type="ChEBI" id="CHEBI:17499"/>
        <dbReference type="ChEBI" id="CHEBI:29917"/>
        <dbReference type="ChEBI" id="CHEBI:57844"/>
        <dbReference type="ChEBI" id="CHEBI:57856"/>
        <dbReference type="ChEBI" id="CHEBI:59789"/>
        <dbReference type="ChEBI" id="CHEBI:64428"/>
        <dbReference type="ChEBI" id="CHEBI:74415"/>
        <dbReference type="ChEBI" id="CHEBI:74417"/>
        <dbReference type="EC" id="2.8.4.3"/>
    </reaction>
</comment>
<dbReference type="SUPFAM" id="SSF102114">
    <property type="entry name" value="Radical SAM enzymes"/>
    <property type="match status" value="1"/>
</dbReference>
<evidence type="ECO:0000256" key="1">
    <source>
        <dbReference type="ARBA" id="ARBA00003234"/>
    </source>
</evidence>
<dbReference type="GO" id="GO:0005840">
    <property type="term" value="C:ribosome"/>
    <property type="evidence" value="ECO:0007669"/>
    <property type="project" value="UniProtKB-KW"/>
</dbReference>
<dbReference type="InterPro" id="IPR013848">
    <property type="entry name" value="Methylthiotransferase_N"/>
</dbReference>
<keyword evidence="8 10" id="KW-0411">Iron-sulfur</keyword>
<dbReference type="EMBL" id="FRBG01000003">
    <property type="protein sequence ID" value="SHK59146.1"/>
    <property type="molecule type" value="Genomic_DNA"/>
</dbReference>
<dbReference type="SFLD" id="SFLDS00029">
    <property type="entry name" value="Radical_SAM"/>
    <property type="match status" value="1"/>
</dbReference>
<protein>
    <recommendedName>
        <fullName evidence="10">Ribosomal protein uS12 methylthiotransferase RimO</fullName>
        <shortName evidence="10">uS12 MTTase</shortName>
        <shortName evidence="10">uS12 methylthiotransferase</shortName>
        <ecNumber evidence="10">2.8.4.4</ecNumber>
    </recommendedName>
    <alternativeName>
        <fullName evidence="10">Ribosomal protein uS12 (aspartate-C(3))-methylthiotransferase</fullName>
    </alternativeName>
    <alternativeName>
        <fullName evidence="10">Ribosome maturation factor RimO</fullName>
    </alternativeName>
</protein>
<dbReference type="GO" id="GO:0035597">
    <property type="term" value="F:tRNA-2-methylthio-N(6)-dimethylallyladenosine(37) synthase activity"/>
    <property type="evidence" value="ECO:0007669"/>
    <property type="project" value="UniProtKB-EC"/>
</dbReference>
<dbReference type="InterPro" id="IPR023404">
    <property type="entry name" value="rSAM_horseshoe"/>
</dbReference>
<comment type="cofactor">
    <cofactor evidence="10">
        <name>[4Fe-4S] cluster</name>
        <dbReference type="ChEBI" id="CHEBI:49883"/>
    </cofactor>
    <text evidence="10">Binds 2 [4Fe-4S] clusters. One cluster is coordinated with 3 cysteines and an exchangeable S-adenosyl-L-methionine.</text>
</comment>
<dbReference type="Pfam" id="PF00919">
    <property type="entry name" value="UPF0004"/>
    <property type="match status" value="1"/>
</dbReference>
<sequence length="446" mass="51004">MSLKVALESLGCSKNLVDSEIMLGILKNKGYRITGNFYEADIIIVNTCGFIESAKEESINTILELAEYKNIGKAKLLLVSGCLAQRYSDDLKKEIPEIDAIVGTASYTKINEIIDRLSEEKNIVVLDDINFVYNENLPRYVSTPKYMAYLKIAEGCDNNCTYCIIPQLRGRYRSRKIEDLVEEAKKLANSGVKELVVIAQDTTRYGIDIYGESKLHILLEELSKIEGICWIRVMYSYPEAIDEKVIKVIASNEKICNYFDIPIQHCNNRILKLMNRRTTKEDLINKIRLIKSYIPDAILRTSIIVGFPSETKEEFDELKDFIKQIEFDKLGVFTYSMEEGTAAAKLKEQIPDEIKNLRRDELMIIQQDISAKKNCEKVGKIYKVLIDEKVEDNLYCGRSFEDAYEIDGVVYVNSKKDISIGSFVNVKITQSLEYDLVGEMIDEFSK</sequence>
<organism evidence="14 16">
    <name type="scientific">Alkalithermobacter thermoalcaliphilus JW-YL-7 = DSM 7308</name>
    <dbReference type="NCBI Taxonomy" id="1121328"/>
    <lineage>
        <taxon>Bacteria</taxon>
        <taxon>Bacillati</taxon>
        <taxon>Bacillota</taxon>
        <taxon>Clostridia</taxon>
        <taxon>Peptostreptococcales</taxon>
        <taxon>Tepidibacteraceae</taxon>
        <taxon>Alkalithermobacter</taxon>
    </lineage>
</organism>
<feature type="binding site" evidence="10">
    <location>
        <position position="156"/>
    </location>
    <ligand>
        <name>[4Fe-4S] cluster</name>
        <dbReference type="ChEBI" id="CHEBI:49883"/>
        <label>2</label>
        <note>4Fe-4S-S-AdoMet</note>
    </ligand>
</feature>
<dbReference type="EC" id="2.8.4.4" evidence="10"/>
<dbReference type="GO" id="GO:0051539">
    <property type="term" value="F:4 iron, 4 sulfur cluster binding"/>
    <property type="evidence" value="ECO:0007669"/>
    <property type="project" value="UniProtKB-UniRule"/>
</dbReference>
<evidence type="ECO:0000256" key="9">
    <source>
        <dbReference type="ARBA" id="ARBA00051425"/>
    </source>
</evidence>
<dbReference type="InterPro" id="IPR006638">
    <property type="entry name" value="Elp3/MiaA/NifB-like_rSAM"/>
</dbReference>
<feature type="binding site" evidence="10">
    <location>
        <position position="160"/>
    </location>
    <ligand>
        <name>[4Fe-4S] cluster</name>
        <dbReference type="ChEBI" id="CHEBI:49883"/>
        <label>2</label>
        <note>4Fe-4S-S-AdoMet</note>
    </ligand>
</feature>
<dbReference type="InterPro" id="IPR002792">
    <property type="entry name" value="TRAM_dom"/>
</dbReference>
<dbReference type="OrthoDB" id="9805215at2"/>
<reference evidence="14 16" key="1">
    <citation type="submission" date="2016-02" db="EMBL/GenBank/DDBJ databases">
        <title>Draft genome sequence for Clostridium paradoxum JW-YL-7.</title>
        <authorList>
            <person name="Utturkar S.M."/>
            <person name="Lancaster A."/>
            <person name="Poole F.L."/>
            <person name="Adams M.W."/>
            <person name="Brown S.D."/>
        </authorList>
    </citation>
    <scope>NUCLEOTIDE SEQUENCE [LARGE SCALE GENOMIC DNA]</scope>
    <source>
        <strain evidence="14 16">JW-YL-7</strain>
    </source>
</reference>
<evidence type="ECO:0000313" key="17">
    <source>
        <dbReference type="Proteomes" id="UP000323392"/>
    </source>
</evidence>
<dbReference type="FunFam" id="3.40.50.12160:FF:000003">
    <property type="entry name" value="CDK5 regulatory subunit-associated protein 1"/>
    <property type="match status" value="1"/>
</dbReference>
<keyword evidence="14" id="KW-0687">Ribonucleoprotein</keyword>
<dbReference type="PATRIC" id="fig|1121328.3.peg.906"/>
<dbReference type="PROSITE" id="PS51449">
    <property type="entry name" value="MTTASE_N"/>
    <property type="match status" value="1"/>
</dbReference>
<keyword evidence="2 10" id="KW-0004">4Fe-4S</keyword>
<dbReference type="Gene3D" id="2.40.50.140">
    <property type="entry name" value="Nucleic acid-binding proteins"/>
    <property type="match status" value="1"/>
</dbReference>
<evidence type="ECO:0000256" key="10">
    <source>
        <dbReference type="HAMAP-Rule" id="MF_01865"/>
    </source>
</evidence>
<comment type="caution">
    <text evidence="14">The sequence shown here is derived from an EMBL/GenBank/DDBJ whole genome shotgun (WGS) entry which is preliminary data.</text>
</comment>
<dbReference type="GO" id="GO:0035599">
    <property type="term" value="F:aspartic acid methylthiotransferase activity"/>
    <property type="evidence" value="ECO:0007669"/>
    <property type="project" value="TreeGrafter"/>
</dbReference>
<dbReference type="STRING" id="1121328.JWYL7_0900"/>
<proteinExistence type="inferred from homology"/>
<dbReference type="FunFam" id="2.40.50.140:FF:000210">
    <property type="entry name" value="Ribosomal protein S12 methylthiotransferase RimO"/>
    <property type="match status" value="1"/>
</dbReference>
<dbReference type="InterPro" id="IPR005839">
    <property type="entry name" value="Methylthiotransferase"/>
</dbReference>
<keyword evidence="17" id="KW-1185">Reference proteome</keyword>
<evidence type="ECO:0000259" key="12">
    <source>
        <dbReference type="PROSITE" id="PS51449"/>
    </source>
</evidence>
<dbReference type="RefSeq" id="WP_066069657.1">
    <property type="nucleotide sequence ID" value="NZ_FRBG01000003.1"/>
</dbReference>
<dbReference type="PROSITE" id="PS50926">
    <property type="entry name" value="TRAM"/>
    <property type="match status" value="1"/>
</dbReference>
<feature type="binding site" evidence="10">
    <location>
        <position position="82"/>
    </location>
    <ligand>
        <name>[4Fe-4S] cluster</name>
        <dbReference type="ChEBI" id="CHEBI:49883"/>
        <label>1</label>
    </ligand>
</feature>
<dbReference type="PROSITE" id="PS01278">
    <property type="entry name" value="MTTASE_RADICAL"/>
    <property type="match status" value="1"/>
</dbReference>
<dbReference type="EMBL" id="LSFY01000001">
    <property type="protein sequence ID" value="KXZ39825.1"/>
    <property type="molecule type" value="Genomic_DNA"/>
</dbReference>
<evidence type="ECO:0000313" key="16">
    <source>
        <dbReference type="Proteomes" id="UP000092605"/>
    </source>
</evidence>
<accession>A0A150FRI4</accession>
<feature type="domain" description="Radical SAM core" evidence="13">
    <location>
        <begin position="142"/>
        <end position="372"/>
    </location>
</feature>
<feature type="binding site" evidence="10">
    <location>
        <position position="48"/>
    </location>
    <ligand>
        <name>[4Fe-4S] cluster</name>
        <dbReference type="ChEBI" id="CHEBI:49883"/>
        <label>1</label>
    </ligand>
</feature>
<dbReference type="Proteomes" id="UP000092605">
    <property type="component" value="Unassembled WGS sequence"/>
</dbReference>
<dbReference type="Proteomes" id="UP000323392">
    <property type="component" value="Unassembled WGS sequence"/>
</dbReference>
<evidence type="ECO:0000313" key="15">
    <source>
        <dbReference type="EMBL" id="SHK59146.1"/>
    </source>
</evidence>
<dbReference type="SFLD" id="SFLDF00274">
    <property type="entry name" value="ribosomal_protein_S12_methylth"/>
    <property type="match status" value="1"/>
</dbReference>
<name>A0A150FRI4_CLOPD</name>
<dbReference type="SFLD" id="SFLDG01061">
    <property type="entry name" value="methylthiotransferase"/>
    <property type="match status" value="1"/>
</dbReference>
<comment type="function">
    <text evidence="10">Catalyzes the methylthiolation of an aspartic acid residue of ribosomal protein uS12.</text>
</comment>
<feature type="domain" description="MTTase N-terminal" evidence="12">
    <location>
        <begin position="3"/>
        <end position="119"/>
    </location>
</feature>
<feature type="binding site" evidence="10">
    <location>
        <position position="163"/>
    </location>
    <ligand>
        <name>[4Fe-4S] cluster</name>
        <dbReference type="ChEBI" id="CHEBI:49883"/>
        <label>2</label>
        <note>4Fe-4S-S-AdoMet</note>
    </ligand>
</feature>
<dbReference type="NCBIfam" id="TIGR00089">
    <property type="entry name" value="MiaB/RimO family radical SAM methylthiotransferase"/>
    <property type="match status" value="1"/>
</dbReference>
<keyword evidence="7 10" id="KW-0408">Iron</keyword>
<dbReference type="Gene3D" id="3.40.50.12160">
    <property type="entry name" value="Methylthiotransferase, N-terminal domain"/>
    <property type="match status" value="1"/>
</dbReference>
<evidence type="ECO:0000256" key="5">
    <source>
        <dbReference type="ARBA" id="ARBA00022691"/>
    </source>
</evidence>
<evidence type="ECO:0000256" key="2">
    <source>
        <dbReference type="ARBA" id="ARBA00022485"/>
    </source>
</evidence>
<comment type="subcellular location">
    <subcellularLocation>
        <location evidence="10">Cytoplasm</location>
    </subcellularLocation>
</comment>
<comment type="similarity">
    <text evidence="10">Belongs to the methylthiotransferase family. RimO subfamily.</text>
</comment>
<keyword evidence="4 10" id="KW-0808">Transferase</keyword>
<comment type="function">
    <text evidence="1">Catalyzes the methylthiolation of N6-(dimethylallyl)adenosine (i(6)A), leading to the formation of 2-methylthio-N6-(dimethylallyl)adenosine (ms(2)i(6)A) at position 37 in tRNAs that read codons beginning with uridine.</text>
</comment>
<keyword evidence="6 10" id="KW-0479">Metal-binding</keyword>
<evidence type="ECO:0000313" key="14">
    <source>
        <dbReference type="EMBL" id="KXZ39825.1"/>
    </source>
</evidence>
<dbReference type="PANTHER" id="PTHR43837:SF1">
    <property type="entry name" value="RIBOSOMAL PROTEIN US12 METHYLTHIOTRANSFERASE RIMO"/>
    <property type="match status" value="1"/>
</dbReference>
<dbReference type="InterPro" id="IPR012340">
    <property type="entry name" value="NA-bd_OB-fold"/>
</dbReference>
<dbReference type="FunFam" id="3.80.30.20:FF:000001">
    <property type="entry name" value="tRNA-2-methylthio-N(6)-dimethylallyladenosine synthase 2"/>
    <property type="match status" value="1"/>
</dbReference>
<dbReference type="HAMAP" id="MF_01865">
    <property type="entry name" value="MTTase_RimO"/>
    <property type="match status" value="1"/>
</dbReference>
<evidence type="ECO:0000256" key="6">
    <source>
        <dbReference type="ARBA" id="ARBA00022723"/>
    </source>
</evidence>
<dbReference type="Pfam" id="PF04055">
    <property type="entry name" value="Radical_SAM"/>
    <property type="match status" value="1"/>
</dbReference>
<evidence type="ECO:0000256" key="3">
    <source>
        <dbReference type="ARBA" id="ARBA00022490"/>
    </source>
</evidence>
<reference evidence="15 17" key="2">
    <citation type="submission" date="2016-11" db="EMBL/GenBank/DDBJ databases">
        <authorList>
            <person name="Varghese N."/>
            <person name="Submissions S."/>
        </authorList>
    </citation>
    <scope>NUCLEOTIDE SEQUENCE [LARGE SCALE GENOMIC DNA]</scope>
    <source>
        <strain evidence="15 17">DSM 7308</strain>
    </source>
</reference>
<keyword evidence="14" id="KW-0689">Ribosomal protein</keyword>
<dbReference type="InterPro" id="IPR005840">
    <property type="entry name" value="Ribosomal_uS12_MeSTrfase_RimO"/>
</dbReference>
<dbReference type="GO" id="GO:0103039">
    <property type="term" value="F:protein methylthiotransferase activity"/>
    <property type="evidence" value="ECO:0007669"/>
    <property type="project" value="UniProtKB-EC"/>
</dbReference>
<dbReference type="GO" id="GO:0005829">
    <property type="term" value="C:cytosol"/>
    <property type="evidence" value="ECO:0007669"/>
    <property type="project" value="TreeGrafter"/>
</dbReference>
<keyword evidence="5 10" id="KW-0949">S-adenosyl-L-methionine</keyword>
<dbReference type="AlphaFoldDB" id="A0A150FRI4"/>